<reference evidence="2" key="1">
    <citation type="journal article" date="2019" name="Int. J. Syst. Evol. Microbiol.">
        <title>The Global Catalogue of Microorganisms (GCM) 10K type strain sequencing project: providing services to taxonomists for standard genome sequencing and annotation.</title>
        <authorList>
            <consortium name="The Broad Institute Genomics Platform"/>
            <consortium name="The Broad Institute Genome Sequencing Center for Infectious Disease"/>
            <person name="Wu L."/>
            <person name="Ma J."/>
        </authorList>
    </citation>
    <scope>NUCLEOTIDE SEQUENCE [LARGE SCALE GENOMIC DNA]</scope>
    <source>
        <strain evidence="2">CCUG 49339</strain>
    </source>
</reference>
<evidence type="ECO:0000313" key="1">
    <source>
        <dbReference type="EMBL" id="MFD1738447.1"/>
    </source>
</evidence>
<gene>
    <name evidence="1" type="ORF">ACFSCX_18140</name>
</gene>
<sequence>MKVKQTVEDYIEFLQQKGFHFGEEELGFISFGQMYSGTMDEQVIAAIEITLKGQRYFDGSYFIALLEQLKEHNIIHKNDAFQYAIQRGIFVE</sequence>
<dbReference type="EMBL" id="JBHUEM010000045">
    <property type="protein sequence ID" value="MFD1738447.1"/>
    <property type="molecule type" value="Genomic_DNA"/>
</dbReference>
<name>A0ABW4LVL0_9BACI</name>
<dbReference type="Pfam" id="PF19618">
    <property type="entry name" value="DUF6123"/>
    <property type="match status" value="1"/>
</dbReference>
<dbReference type="RefSeq" id="WP_377929824.1">
    <property type="nucleotide sequence ID" value="NZ_JBHUEM010000045.1"/>
</dbReference>
<keyword evidence="2" id="KW-1185">Reference proteome</keyword>
<organism evidence="1 2">
    <name type="scientific">Bacillus salitolerans</name>
    <dbReference type="NCBI Taxonomy" id="1437434"/>
    <lineage>
        <taxon>Bacteria</taxon>
        <taxon>Bacillati</taxon>
        <taxon>Bacillota</taxon>
        <taxon>Bacilli</taxon>
        <taxon>Bacillales</taxon>
        <taxon>Bacillaceae</taxon>
        <taxon>Bacillus</taxon>
    </lineage>
</organism>
<dbReference type="Proteomes" id="UP001597214">
    <property type="component" value="Unassembled WGS sequence"/>
</dbReference>
<accession>A0ABW4LVL0</accession>
<dbReference type="InterPro" id="IPR046126">
    <property type="entry name" value="DUF6123"/>
</dbReference>
<protein>
    <submittedName>
        <fullName evidence="1">DUF6123 family protein</fullName>
    </submittedName>
</protein>
<proteinExistence type="predicted"/>
<evidence type="ECO:0000313" key="2">
    <source>
        <dbReference type="Proteomes" id="UP001597214"/>
    </source>
</evidence>
<comment type="caution">
    <text evidence="1">The sequence shown here is derived from an EMBL/GenBank/DDBJ whole genome shotgun (WGS) entry which is preliminary data.</text>
</comment>